<dbReference type="PROSITE" id="PS50009">
    <property type="entry name" value="RASGEF_CAT"/>
    <property type="match status" value="1"/>
</dbReference>
<proteinExistence type="predicted"/>
<evidence type="ECO:0000259" key="6">
    <source>
        <dbReference type="PROSITE" id="PS50009"/>
    </source>
</evidence>
<name>A0A0L0D2L5_THETB</name>
<dbReference type="InterPro" id="IPR011993">
    <property type="entry name" value="PH-like_dom_sf"/>
</dbReference>
<feature type="region of interest" description="Disordered" evidence="4">
    <location>
        <begin position="152"/>
        <end position="196"/>
    </location>
</feature>
<dbReference type="PROSITE" id="PS50003">
    <property type="entry name" value="PH_DOMAIN"/>
    <property type="match status" value="1"/>
</dbReference>
<dbReference type="Pfam" id="PF00617">
    <property type="entry name" value="RasGEF"/>
    <property type="match status" value="1"/>
</dbReference>
<dbReference type="AlphaFoldDB" id="A0A0L0D2L5"/>
<reference evidence="7 8" key="1">
    <citation type="submission" date="2010-05" db="EMBL/GenBank/DDBJ databases">
        <title>The Genome Sequence of Thecamonas trahens ATCC 50062.</title>
        <authorList>
            <consortium name="The Broad Institute Genome Sequencing Platform"/>
            <person name="Russ C."/>
            <person name="Cuomo C."/>
            <person name="Shea T."/>
            <person name="Young S.K."/>
            <person name="Zeng Q."/>
            <person name="Koehrsen M."/>
            <person name="Haas B."/>
            <person name="Borodovsky M."/>
            <person name="Guigo R."/>
            <person name="Alvarado L."/>
            <person name="Berlin A."/>
            <person name="Bochicchio J."/>
            <person name="Borenstein D."/>
            <person name="Chapman S."/>
            <person name="Chen Z."/>
            <person name="Freedman E."/>
            <person name="Gellesch M."/>
            <person name="Goldberg J."/>
            <person name="Griggs A."/>
            <person name="Gujja S."/>
            <person name="Heilman E."/>
            <person name="Heiman D."/>
            <person name="Hepburn T."/>
            <person name="Howarth C."/>
            <person name="Jen D."/>
            <person name="Larson L."/>
            <person name="Mehta T."/>
            <person name="Park D."/>
            <person name="Pearson M."/>
            <person name="Roberts A."/>
            <person name="Saif S."/>
            <person name="Shenoy N."/>
            <person name="Sisk P."/>
            <person name="Stolte C."/>
            <person name="Sykes S."/>
            <person name="Thomson T."/>
            <person name="Walk T."/>
            <person name="White J."/>
            <person name="Yandava C."/>
            <person name="Burger G."/>
            <person name="Gray M.W."/>
            <person name="Holland P.W.H."/>
            <person name="King N."/>
            <person name="Lang F.B.F."/>
            <person name="Roger A.J."/>
            <person name="Ruiz-Trillo I."/>
            <person name="Lander E."/>
            <person name="Nusbaum C."/>
        </authorList>
    </citation>
    <scope>NUCLEOTIDE SEQUENCE [LARGE SCALE GENOMIC DNA]</scope>
    <source>
        <strain evidence="7 8">ATCC 50062</strain>
    </source>
</reference>
<dbReference type="EMBL" id="GL349442">
    <property type="protein sequence ID" value="KNC46415.1"/>
    <property type="molecule type" value="Genomic_DNA"/>
</dbReference>
<feature type="compositionally biased region" description="Low complexity" evidence="4">
    <location>
        <begin position="161"/>
        <end position="172"/>
    </location>
</feature>
<feature type="compositionally biased region" description="Basic and acidic residues" evidence="4">
    <location>
        <begin position="582"/>
        <end position="600"/>
    </location>
</feature>
<dbReference type="STRING" id="461836.A0A0L0D2L5"/>
<dbReference type="SUPFAM" id="SSF50729">
    <property type="entry name" value="PH domain-like"/>
    <property type="match status" value="1"/>
</dbReference>
<keyword evidence="3" id="KW-0175">Coiled coil</keyword>
<feature type="coiled-coil region" evidence="3">
    <location>
        <begin position="465"/>
        <end position="513"/>
    </location>
</feature>
<evidence type="ECO:0000313" key="8">
    <source>
        <dbReference type="Proteomes" id="UP000054408"/>
    </source>
</evidence>
<dbReference type="CDD" id="cd00155">
    <property type="entry name" value="RasGEF"/>
    <property type="match status" value="1"/>
</dbReference>
<dbReference type="GO" id="GO:0005886">
    <property type="term" value="C:plasma membrane"/>
    <property type="evidence" value="ECO:0007669"/>
    <property type="project" value="TreeGrafter"/>
</dbReference>
<protein>
    <recommendedName>
        <fullName evidence="9">Ras-specific guanine nucleotide-releasing factor RalGPS1</fullName>
    </recommendedName>
</protein>
<dbReference type="SUPFAM" id="SSF48366">
    <property type="entry name" value="Ras GEF"/>
    <property type="match status" value="1"/>
</dbReference>
<dbReference type="Pfam" id="PF00169">
    <property type="entry name" value="PH"/>
    <property type="match status" value="1"/>
</dbReference>
<evidence type="ECO:0000313" key="7">
    <source>
        <dbReference type="EMBL" id="KNC46415.1"/>
    </source>
</evidence>
<dbReference type="InterPro" id="IPR001849">
    <property type="entry name" value="PH_domain"/>
</dbReference>
<feature type="compositionally biased region" description="Low complexity" evidence="4">
    <location>
        <begin position="601"/>
        <end position="612"/>
    </location>
</feature>
<feature type="domain" description="PH" evidence="5">
    <location>
        <begin position="687"/>
        <end position="780"/>
    </location>
</feature>
<evidence type="ECO:0000259" key="5">
    <source>
        <dbReference type="PROSITE" id="PS50003"/>
    </source>
</evidence>
<feature type="region of interest" description="Disordered" evidence="4">
    <location>
        <begin position="566"/>
        <end position="659"/>
    </location>
</feature>
<organism evidence="7 8">
    <name type="scientific">Thecamonas trahens ATCC 50062</name>
    <dbReference type="NCBI Taxonomy" id="461836"/>
    <lineage>
        <taxon>Eukaryota</taxon>
        <taxon>Apusozoa</taxon>
        <taxon>Apusomonadida</taxon>
        <taxon>Apusomonadidae</taxon>
        <taxon>Thecamonas</taxon>
    </lineage>
</organism>
<dbReference type="GeneID" id="25569648"/>
<dbReference type="InterPro" id="IPR008937">
    <property type="entry name" value="Ras-like_GEF"/>
</dbReference>
<evidence type="ECO:0000256" key="4">
    <source>
        <dbReference type="SAM" id="MobiDB-lite"/>
    </source>
</evidence>
<evidence type="ECO:0008006" key="9">
    <source>
        <dbReference type="Google" id="ProtNLM"/>
    </source>
</evidence>
<dbReference type="Proteomes" id="UP000054408">
    <property type="component" value="Unassembled WGS sequence"/>
</dbReference>
<dbReference type="GO" id="GO:0005085">
    <property type="term" value="F:guanyl-nucleotide exchange factor activity"/>
    <property type="evidence" value="ECO:0007669"/>
    <property type="project" value="UniProtKB-KW"/>
</dbReference>
<dbReference type="SMART" id="SM00233">
    <property type="entry name" value="PH"/>
    <property type="match status" value="1"/>
</dbReference>
<feature type="compositionally biased region" description="Low complexity" evidence="4">
    <location>
        <begin position="568"/>
        <end position="581"/>
    </location>
</feature>
<accession>A0A0L0D2L5</accession>
<sequence length="780" mass="84255">MQTTALHRASPKVAAAASAAASRIRAKGGRTVSRVSSEAAASAAARHREHLALIRIRVLRILKKWIQLEDGWFGATRVGEPWEAPAVEVPSASPAAVLLRDFLREVAGGGCHGPGLARVASSLLRSLDTPSTDSSAGMVRRFHSARSLSIADESRTARANSGGTSPKSGSSPDTRWRRKQTGSLTSRGEADPNAPILPTGLTLVAETMPAGMALTDIDPLELARQLTLVEYSRYMLVERSELLNLRFSKDAREINAPNVAALIASFNHVSCLVRDTILGASELSARVATAEHFILVATAALVEFSNFSLAMAVLSGLNASPVHRLKATWELLGKRRKTMAHLQQMKVMLSHNANYKMYRKALAESAPPCVPYLGMFLSDLTFAYDGNPSLVHDPPLIHVQKFRVVYKVLLTIARYQKPAGYNFVVPVRGLQTHLRTLMEACLSDDEAYALSLKIEPRVKRQPPSLAVLQDENDELKDRVGVLENALALSRAEYASLQTQVDSLTEIVRRLTEASASMEVPDSATLLDSLTEEVMDESEALSYEQVLAGGGASSRRKHAIDDELDEAEQAAVDAAAVESAACDADHLAPESDSESGTHELADAAAPPSSSSLDAGDDATNDATNSAAHDADDHTSVDGLPKASKARKRQTMWTERGDADSGEEVYTTISTNVPLPVSFPLPSAHSFSNPVRVGVLRKKGALSRWQSRFVVVDQNHLFYYKKDSDAEPVGIVWLRGYVAHPSSIGKKPAVKLDHPTLRIYEFLTTSAADQVEWVSAINSAAS</sequence>
<dbReference type="GO" id="GO:0007265">
    <property type="term" value="P:Ras protein signal transduction"/>
    <property type="evidence" value="ECO:0007669"/>
    <property type="project" value="TreeGrafter"/>
</dbReference>
<dbReference type="InterPro" id="IPR036964">
    <property type="entry name" value="RASGEF_cat_dom_sf"/>
</dbReference>
<evidence type="ECO:0000256" key="2">
    <source>
        <dbReference type="PROSITE-ProRule" id="PRU00168"/>
    </source>
</evidence>
<dbReference type="PANTHER" id="PTHR23113:SF368">
    <property type="entry name" value="CELL DIVISION CONTROL PROTEIN 25"/>
    <property type="match status" value="1"/>
</dbReference>
<dbReference type="InterPro" id="IPR023578">
    <property type="entry name" value="Ras_GEF_dom_sf"/>
</dbReference>
<dbReference type="PANTHER" id="PTHR23113">
    <property type="entry name" value="GUANINE NUCLEOTIDE EXCHANGE FACTOR"/>
    <property type="match status" value="1"/>
</dbReference>
<dbReference type="RefSeq" id="XP_013760756.1">
    <property type="nucleotide sequence ID" value="XM_013905302.1"/>
</dbReference>
<keyword evidence="1 2" id="KW-0344">Guanine-nucleotide releasing factor</keyword>
<evidence type="ECO:0000256" key="1">
    <source>
        <dbReference type="ARBA" id="ARBA00022658"/>
    </source>
</evidence>
<feature type="domain" description="Ras-GEF" evidence="6">
    <location>
        <begin position="218"/>
        <end position="457"/>
    </location>
</feature>
<dbReference type="Gene3D" id="1.10.840.10">
    <property type="entry name" value="Ras guanine-nucleotide exchange factors catalytic domain"/>
    <property type="match status" value="1"/>
</dbReference>
<evidence type="ECO:0000256" key="3">
    <source>
        <dbReference type="SAM" id="Coils"/>
    </source>
</evidence>
<keyword evidence="8" id="KW-1185">Reference proteome</keyword>
<dbReference type="InterPro" id="IPR001895">
    <property type="entry name" value="RASGEF_cat_dom"/>
</dbReference>
<dbReference type="Gene3D" id="2.30.29.30">
    <property type="entry name" value="Pleckstrin-homology domain (PH domain)/Phosphotyrosine-binding domain (PTB)"/>
    <property type="match status" value="1"/>
</dbReference>
<dbReference type="SMART" id="SM00147">
    <property type="entry name" value="RasGEF"/>
    <property type="match status" value="1"/>
</dbReference>
<dbReference type="OrthoDB" id="546434at2759"/>
<gene>
    <name evidence="7" type="ORF">AMSG_11733</name>
</gene>
<dbReference type="eggNOG" id="KOG3417">
    <property type="taxonomic scope" value="Eukaryota"/>
</dbReference>